<dbReference type="EMBL" id="SRPS01000082">
    <property type="protein sequence ID" value="KAG5970291.1"/>
    <property type="molecule type" value="Genomic_DNA"/>
</dbReference>
<dbReference type="InterPro" id="IPR037185">
    <property type="entry name" value="EmrE-like"/>
</dbReference>
<name>A0A9P7MTB5_9HYPO</name>
<evidence type="ECO:0000256" key="1">
    <source>
        <dbReference type="ARBA" id="ARBA00004141"/>
    </source>
</evidence>
<feature type="region of interest" description="Disordered" evidence="5">
    <location>
        <begin position="1"/>
        <end position="58"/>
    </location>
</feature>
<evidence type="ECO:0000256" key="4">
    <source>
        <dbReference type="ARBA" id="ARBA00023136"/>
    </source>
</evidence>
<keyword evidence="3 6" id="KW-1133">Transmembrane helix</keyword>
<proteinExistence type="predicted"/>
<organism evidence="8 9">
    <name type="scientific">Claviceps arundinis</name>
    <dbReference type="NCBI Taxonomy" id="1623583"/>
    <lineage>
        <taxon>Eukaryota</taxon>
        <taxon>Fungi</taxon>
        <taxon>Dikarya</taxon>
        <taxon>Ascomycota</taxon>
        <taxon>Pezizomycotina</taxon>
        <taxon>Sordariomycetes</taxon>
        <taxon>Hypocreomycetidae</taxon>
        <taxon>Hypocreales</taxon>
        <taxon>Clavicipitaceae</taxon>
        <taxon>Claviceps</taxon>
    </lineage>
</organism>
<feature type="transmembrane region" description="Helical" evidence="6">
    <location>
        <begin position="152"/>
        <end position="171"/>
    </location>
</feature>
<dbReference type="Pfam" id="PF00892">
    <property type="entry name" value="EamA"/>
    <property type="match status" value="2"/>
</dbReference>
<feature type="transmembrane region" description="Helical" evidence="6">
    <location>
        <begin position="120"/>
        <end position="140"/>
    </location>
</feature>
<feature type="compositionally biased region" description="Basic and acidic residues" evidence="5">
    <location>
        <begin position="1"/>
        <end position="10"/>
    </location>
</feature>
<gene>
    <name evidence="8" type="ORF">E4U56_007884</name>
</gene>
<feature type="transmembrane region" description="Helical" evidence="6">
    <location>
        <begin position="441"/>
        <end position="460"/>
    </location>
</feature>
<protein>
    <recommendedName>
        <fullName evidence="7">EamA domain-containing protein</fullName>
    </recommendedName>
</protein>
<evidence type="ECO:0000259" key="7">
    <source>
        <dbReference type="Pfam" id="PF00892"/>
    </source>
</evidence>
<evidence type="ECO:0000313" key="9">
    <source>
        <dbReference type="Proteomes" id="UP000784919"/>
    </source>
</evidence>
<dbReference type="Proteomes" id="UP000784919">
    <property type="component" value="Unassembled WGS sequence"/>
</dbReference>
<keyword evidence="4 6" id="KW-0472">Membrane</keyword>
<feature type="domain" description="EamA" evidence="7">
    <location>
        <begin position="121"/>
        <end position="255"/>
    </location>
</feature>
<feature type="transmembrane region" description="Helical" evidence="6">
    <location>
        <begin position="244"/>
        <end position="264"/>
    </location>
</feature>
<feature type="compositionally biased region" description="Low complexity" evidence="5">
    <location>
        <begin position="13"/>
        <end position="25"/>
    </location>
</feature>
<feature type="compositionally biased region" description="Polar residues" evidence="5">
    <location>
        <begin position="26"/>
        <end position="41"/>
    </location>
</feature>
<feature type="transmembrane region" description="Helical" evidence="6">
    <location>
        <begin position="315"/>
        <end position="338"/>
    </location>
</feature>
<feature type="region of interest" description="Disordered" evidence="5">
    <location>
        <begin position="72"/>
        <end position="91"/>
    </location>
</feature>
<feature type="transmembrane region" description="Helical" evidence="6">
    <location>
        <begin position="386"/>
        <end position="404"/>
    </location>
</feature>
<feature type="transmembrane region" description="Helical" evidence="6">
    <location>
        <begin position="345"/>
        <end position="366"/>
    </location>
</feature>
<evidence type="ECO:0000256" key="6">
    <source>
        <dbReference type="SAM" id="Phobius"/>
    </source>
</evidence>
<dbReference type="PANTHER" id="PTHR22911">
    <property type="entry name" value="ACYL-MALONYL CONDENSING ENZYME-RELATED"/>
    <property type="match status" value="1"/>
</dbReference>
<feature type="domain" description="EamA" evidence="7">
    <location>
        <begin position="318"/>
        <end position="457"/>
    </location>
</feature>
<comment type="subcellular location">
    <subcellularLocation>
        <location evidence="1">Membrane</location>
        <topology evidence="1">Multi-pass membrane protein</topology>
    </subcellularLocation>
</comment>
<evidence type="ECO:0000313" key="8">
    <source>
        <dbReference type="EMBL" id="KAG5970291.1"/>
    </source>
</evidence>
<reference evidence="8" key="1">
    <citation type="journal article" date="2020" name="bioRxiv">
        <title>Whole genome comparisons of ergot fungi reveals the divergence and evolution of species within the genus Claviceps are the result of varying mechanisms driving genome evolution and host range expansion.</title>
        <authorList>
            <person name="Wyka S.A."/>
            <person name="Mondo S.J."/>
            <person name="Liu M."/>
            <person name="Dettman J."/>
            <person name="Nalam V."/>
            <person name="Broders K.D."/>
        </authorList>
    </citation>
    <scope>NUCLEOTIDE SEQUENCE</scope>
    <source>
        <strain evidence="8">CCC 1102</strain>
    </source>
</reference>
<evidence type="ECO:0000256" key="3">
    <source>
        <dbReference type="ARBA" id="ARBA00022989"/>
    </source>
</evidence>
<evidence type="ECO:0000256" key="2">
    <source>
        <dbReference type="ARBA" id="ARBA00022692"/>
    </source>
</evidence>
<sequence length="515" mass="56147">MGVYREHEVRPGTTAPTKTTTTTTTNQYDLASHDNTASFSKPTLAKGAWSPTGQPSDKASVFAAEADGASTALLPSPSLDSDRRRPSAGYGRPHLTACLGTGARLEPSPLTRFWHANNPAILVALSQLFGALMNMSARLLELEGDGMHPIQMLLLRQGVTSVFCLLYMWWMKTPNAPLGAPEVRWLLLLRGSTGFFGIFGMWWSMMYLPLADATVITFLAPGVAGMLCYFFLREPFTRIEQIATLVAFLGVVLIAQPTAFFAGAPFDEASAPENHHHRHQQLHQYRRHEQADLDTDRPHSFIPGADHQTTPQERILAVAVGLLGVLGAAGAFTTLRAIGKRAHPLICVNAFAVICTIICVACLALGPVLDIAQPSLRWVPPTSARQWMLLFSLGILGFVMQYLLTAGLGADKSNRANAMVYTHMLFAVGFDRWIFGNRMGFMSFAGCTLILGSAVSVILIKSQKSPEPLPYCRVEDLDADVERRGNALGIEENSPMLIGESEQSGPGRVNLDRVR</sequence>
<evidence type="ECO:0000256" key="5">
    <source>
        <dbReference type="SAM" id="MobiDB-lite"/>
    </source>
</evidence>
<dbReference type="SUPFAM" id="SSF103481">
    <property type="entry name" value="Multidrug resistance efflux transporter EmrE"/>
    <property type="match status" value="2"/>
</dbReference>
<dbReference type="AlphaFoldDB" id="A0A9P7MTB5"/>
<feature type="transmembrane region" description="Helical" evidence="6">
    <location>
        <begin position="183"/>
        <end position="203"/>
    </location>
</feature>
<dbReference type="GO" id="GO:0016020">
    <property type="term" value="C:membrane"/>
    <property type="evidence" value="ECO:0007669"/>
    <property type="project" value="UniProtKB-SubCell"/>
</dbReference>
<keyword evidence="2 6" id="KW-0812">Transmembrane</keyword>
<accession>A0A9P7MTB5</accession>
<dbReference type="PANTHER" id="PTHR22911:SF6">
    <property type="entry name" value="SOLUTE CARRIER FAMILY 35 MEMBER G1"/>
    <property type="match status" value="1"/>
</dbReference>
<comment type="caution">
    <text evidence="8">The sequence shown here is derived from an EMBL/GenBank/DDBJ whole genome shotgun (WGS) entry which is preliminary data.</text>
</comment>
<dbReference type="OrthoDB" id="306876at2759"/>
<feature type="transmembrane region" description="Helical" evidence="6">
    <location>
        <begin position="215"/>
        <end position="232"/>
    </location>
</feature>
<dbReference type="InterPro" id="IPR000620">
    <property type="entry name" value="EamA_dom"/>
</dbReference>